<feature type="compositionally biased region" description="Basic and acidic residues" evidence="1">
    <location>
        <begin position="78"/>
        <end position="90"/>
    </location>
</feature>
<dbReference type="Proteomes" id="UP000646776">
    <property type="component" value="Unassembled WGS sequence"/>
</dbReference>
<organism evidence="2 3">
    <name type="scientific">Streptomyces phaeofaciens</name>
    <dbReference type="NCBI Taxonomy" id="68254"/>
    <lineage>
        <taxon>Bacteria</taxon>
        <taxon>Bacillati</taxon>
        <taxon>Actinomycetota</taxon>
        <taxon>Actinomycetes</taxon>
        <taxon>Kitasatosporales</taxon>
        <taxon>Streptomycetaceae</taxon>
        <taxon>Streptomyces</taxon>
    </lineage>
</organism>
<name>A0A918HSX0_9ACTN</name>
<comment type="caution">
    <text evidence="2">The sequence shown here is derived from an EMBL/GenBank/DDBJ whole genome shotgun (WGS) entry which is preliminary data.</text>
</comment>
<feature type="region of interest" description="Disordered" evidence="1">
    <location>
        <begin position="1"/>
        <end position="90"/>
    </location>
</feature>
<reference evidence="2" key="1">
    <citation type="journal article" date="2014" name="Int. J. Syst. Evol. Microbiol.">
        <title>Complete genome sequence of Corynebacterium casei LMG S-19264T (=DSM 44701T), isolated from a smear-ripened cheese.</title>
        <authorList>
            <consortium name="US DOE Joint Genome Institute (JGI-PGF)"/>
            <person name="Walter F."/>
            <person name="Albersmeier A."/>
            <person name="Kalinowski J."/>
            <person name="Ruckert C."/>
        </authorList>
    </citation>
    <scope>NUCLEOTIDE SEQUENCE</scope>
    <source>
        <strain evidence="2">JCM 4125</strain>
    </source>
</reference>
<proteinExistence type="predicted"/>
<dbReference type="EMBL" id="BMSA01000052">
    <property type="protein sequence ID" value="GGT96890.1"/>
    <property type="molecule type" value="Genomic_DNA"/>
</dbReference>
<reference evidence="2" key="2">
    <citation type="submission" date="2020-09" db="EMBL/GenBank/DDBJ databases">
        <authorList>
            <person name="Sun Q."/>
            <person name="Ohkuma M."/>
        </authorList>
    </citation>
    <scope>NUCLEOTIDE SEQUENCE</scope>
    <source>
        <strain evidence="2">JCM 4125</strain>
    </source>
</reference>
<protein>
    <submittedName>
        <fullName evidence="2">Uncharacterized protein</fullName>
    </submittedName>
</protein>
<dbReference type="AlphaFoldDB" id="A0A918HSX0"/>
<evidence type="ECO:0000313" key="3">
    <source>
        <dbReference type="Proteomes" id="UP000646776"/>
    </source>
</evidence>
<evidence type="ECO:0000256" key="1">
    <source>
        <dbReference type="SAM" id="MobiDB-lite"/>
    </source>
</evidence>
<keyword evidence="3" id="KW-1185">Reference proteome</keyword>
<gene>
    <name evidence="2" type="ORF">GCM10010226_88040</name>
</gene>
<sequence length="90" mass="9439">MATNRPSALVGRLWDTERAVPTGRPGKRASGAGPAVTGAPDAGMPGFSHRTPAENGHTRLPQQGTRLDGMSPDPSDAQTDRTPPDDRTHT</sequence>
<accession>A0A918HSX0</accession>
<evidence type="ECO:0000313" key="2">
    <source>
        <dbReference type="EMBL" id="GGT96890.1"/>
    </source>
</evidence>